<dbReference type="AlphaFoldDB" id="A0AAE3EVT7"/>
<dbReference type="PANTHER" id="PTHR13355:SF22">
    <property type="entry name" value="SLL0786 PROTEIN"/>
    <property type="match status" value="1"/>
</dbReference>
<dbReference type="CDD" id="cd04301">
    <property type="entry name" value="NAT_SF"/>
    <property type="match status" value="1"/>
</dbReference>
<keyword evidence="3" id="KW-1185">Reference proteome</keyword>
<dbReference type="InterPro" id="IPR039143">
    <property type="entry name" value="GNPNAT1-like"/>
</dbReference>
<reference evidence="2" key="1">
    <citation type="submission" date="2023-02" db="EMBL/GenBank/DDBJ databases">
        <title>Genome of Flavobacteriaceae gen. nov. sp. strain F89.</title>
        <authorList>
            <person name="Wang Y."/>
        </authorList>
    </citation>
    <scope>NUCLEOTIDE SEQUENCE</scope>
    <source>
        <strain evidence="2">F89</strain>
    </source>
</reference>
<dbReference type="Pfam" id="PF00583">
    <property type="entry name" value="Acetyltransf_1"/>
    <property type="match status" value="1"/>
</dbReference>
<dbReference type="PROSITE" id="PS51186">
    <property type="entry name" value="GNAT"/>
    <property type="match status" value="1"/>
</dbReference>
<dbReference type="InterPro" id="IPR000182">
    <property type="entry name" value="GNAT_dom"/>
</dbReference>
<comment type="caution">
    <text evidence="2">The sequence shown here is derived from an EMBL/GenBank/DDBJ whole genome shotgun (WGS) entry which is preliminary data.</text>
</comment>
<dbReference type="Gene3D" id="3.40.630.30">
    <property type="match status" value="1"/>
</dbReference>
<dbReference type="Proteomes" id="UP001200642">
    <property type="component" value="Unassembled WGS sequence"/>
</dbReference>
<dbReference type="RefSeq" id="WP_317901651.1">
    <property type="nucleotide sequence ID" value="NZ_JAIRBC010000008.1"/>
</dbReference>
<accession>A0AAE3EVT7</accession>
<name>A0AAE3EVT7_9FLAO</name>
<proteinExistence type="predicted"/>
<sequence length="149" mass="16718">MDTGLQINSISAAETYPIRQPVLRPGKPLASCVFDGDDFPTTFHLGGFYKNRLVAVATFMEHNQLDHKSKIAVQVRGMAVLKEYQGRGFGKLLLNFGEKLLLDRRIKTVWMNAREIAVPFYKNCGYNTIGKAFIIPGIGIHFVMLKNLS</sequence>
<dbReference type="EMBL" id="JAIRBC010000008">
    <property type="protein sequence ID" value="MCG2460506.1"/>
    <property type="molecule type" value="Genomic_DNA"/>
</dbReference>
<evidence type="ECO:0000313" key="2">
    <source>
        <dbReference type="EMBL" id="MCG2460506.1"/>
    </source>
</evidence>
<gene>
    <name evidence="2" type="ORF">K8352_07085</name>
</gene>
<feature type="domain" description="N-acetyltransferase" evidence="1">
    <location>
        <begin position="2"/>
        <end position="149"/>
    </location>
</feature>
<dbReference type="PANTHER" id="PTHR13355">
    <property type="entry name" value="GLUCOSAMINE 6-PHOSPHATE N-ACETYLTRANSFERASE"/>
    <property type="match status" value="1"/>
</dbReference>
<dbReference type="GO" id="GO:0008080">
    <property type="term" value="F:N-acetyltransferase activity"/>
    <property type="evidence" value="ECO:0007669"/>
    <property type="project" value="TreeGrafter"/>
</dbReference>
<evidence type="ECO:0000259" key="1">
    <source>
        <dbReference type="PROSITE" id="PS51186"/>
    </source>
</evidence>
<organism evidence="2 3">
    <name type="scientific">Cerina litoralis</name>
    <dbReference type="NCBI Taxonomy" id="2874477"/>
    <lineage>
        <taxon>Bacteria</taxon>
        <taxon>Pseudomonadati</taxon>
        <taxon>Bacteroidota</taxon>
        <taxon>Flavobacteriia</taxon>
        <taxon>Flavobacteriales</taxon>
        <taxon>Flavobacteriaceae</taxon>
        <taxon>Cerina</taxon>
    </lineage>
</organism>
<dbReference type="InterPro" id="IPR016181">
    <property type="entry name" value="Acyl_CoA_acyltransferase"/>
</dbReference>
<protein>
    <submittedName>
        <fullName evidence="2">GNAT family N-acetyltransferase</fullName>
    </submittedName>
</protein>
<dbReference type="SUPFAM" id="SSF55729">
    <property type="entry name" value="Acyl-CoA N-acyltransferases (Nat)"/>
    <property type="match status" value="1"/>
</dbReference>
<evidence type="ECO:0000313" key="3">
    <source>
        <dbReference type="Proteomes" id="UP001200642"/>
    </source>
</evidence>